<protein>
    <recommendedName>
        <fullName evidence="1">Glyoxalase-like domain-containing protein</fullName>
    </recommendedName>
</protein>
<accession>A0ABX2CP45</accession>
<dbReference type="Pfam" id="PF13468">
    <property type="entry name" value="Glyoxalase_3"/>
    <property type="match status" value="1"/>
</dbReference>
<comment type="caution">
    <text evidence="2">The sequence shown here is derived from an EMBL/GenBank/DDBJ whole genome shotgun (WGS) entry which is preliminary data.</text>
</comment>
<keyword evidence="3" id="KW-1185">Reference proteome</keyword>
<evidence type="ECO:0000259" key="1">
    <source>
        <dbReference type="Pfam" id="PF13468"/>
    </source>
</evidence>
<evidence type="ECO:0000313" key="2">
    <source>
        <dbReference type="EMBL" id="NPU69962.1"/>
    </source>
</evidence>
<dbReference type="Proteomes" id="UP000886476">
    <property type="component" value="Unassembled WGS sequence"/>
</dbReference>
<gene>
    <name evidence="2" type="ORF">HL667_33575</name>
</gene>
<dbReference type="InterPro" id="IPR025870">
    <property type="entry name" value="Glyoxalase-like_dom"/>
</dbReference>
<dbReference type="InterPro" id="IPR029068">
    <property type="entry name" value="Glyas_Bleomycin-R_OHBP_Dase"/>
</dbReference>
<organism evidence="2 3">
    <name type="scientific">Bradyrhizobium aeschynomenes</name>
    <dbReference type="NCBI Taxonomy" id="2734909"/>
    <lineage>
        <taxon>Bacteria</taxon>
        <taxon>Pseudomonadati</taxon>
        <taxon>Pseudomonadota</taxon>
        <taxon>Alphaproteobacteria</taxon>
        <taxon>Hyphomicrobiales</taxon>
        <taxon>Nitrobacteraceae</taxon>
        <taxon>Bradyrhizobium</taxon>
    </lineage>
</organism>
<evidence type="ECO:0000313" key="3">
    <source>
        <dbReference type="Proteomes" id="UP000886476"/>
    </source>
</evidence>
<proteinExistence type="predicted"/>
<feature type="domain" description="Glyoxalase-like" evidence="1">
    <location>
        <begin position="10"/>
        <end position="180"/>
    </location>
</feature>
<dbReference type="Gene3D" id="3.10.180.10">
    <property type="entry name" value="2,3-Dihydroxybiphenyl 1,2-Dioxygenase, domain 1"/>
    <property type="match status" value="1"/>
</dbReference>
<dbReference type="RefSeq" id="WP_172115475.1">
    <property type="nucleotide sequence ID" value="NZ_JABFDN010000028.1"/>
</dbReference>
<dbReference type="EMBL" id="JABFDN010000028">
    <property type="protein sequence ID" value="NPU69962.1"/>
    <property type="molecule type" value="Genomic_DNA"/>
</dbReference>
<name>A0ABX2CP45_9BRAD</name>
<sequence>MPYLYLRQICLVARALEPAVSDIAAILGLDVCYRDPHVGKYGLENALLPVGPILLEVIAPTREGTAAGRFLDKSGGRGGYMAIFSCDDPDGRAARANALGVRTANVIDHPPYHGVQLHPRDCRAAFIELNHTEGSDDVLGPYPPAGPDWTRAIRGDVTVALTEVVLQSPEPASLAAHWGRILDLTPTAEDDGGWRLRLPNASIRVTPGERELMSGLTFRVTDAAGVIDAARARGYAVSDVGFEMAGVTFTPTT</sequence>
<reference evidence="2" key="1">
    <citation type="submission" date="2020-05" db="EMBL/GenBank/DDBJ databases">
        <title>Nod-independent and nitrogen-fixing Bradyrhizobium aeschynomene sp. nov. isolated from nodules of Aeschynomene indica.</title>
        <authorList>
            <person name="Zhang Z."/>
        </authorList>
    </citation>
    <scope>NUCLEOTIDE SEQUENCE</scope>
    <source>
        <strain evidence="2">83012</strain>
    </source>
</reference>
<dbReference type="SUPFAM" id="SSF54593">
    <property type="entry name" value="Glyoxalase/Bleomycin resistance protein/Dihydroxybiphenyl dioxygenase"/>
    <property type="match status" value="2"/>
</dbReference>